<name>A0AAE0CF55_9CHLO</name>
<sequence>MSPAPLKIRAQFVGNISRIETCCESTSRQSWPCAWIPPARRGPPRHWKLRTQAVRAGSYPQTRPAQTALGRLAWLSRGGRKILSCRRKQAYKHSRYTPYSVPPIFNHFAGSFDDAAAEGRVTWEGVGQLSYGAGLDGSDM</sequence>
<dbReference type="AlphaFoldDB" id="A0AAE0CF55"/>
<reference evidence="1 2" key="1">
    <citation type="journal article" date="2015" name="Genome Biol. Evol.">
        <title>Comparative Genomics of a Bacterivorous Green Alga Reveals Evolutionary Causalities and Consequences of Phago-Mixotrophic Mode of Nutrition.</title>
        <authorList>
            <person name="Burns J.A."/>
            <person name="Paasch A."/>
            <person name="Narechania A."/>
            <person name="Kim E."/>
        </authorList>
    </citation>
    <scope>NUCLEOTIDE SEQUENCE [LARGE SCALE GENOMIC DNA]</scope>
    <source>
        <strain evidence="1 2">PLY_AMNH</strain>
    </source>
</reference>
<proteinExistence type="predicted"/>
<gene>
    <name evidence="1" type="ORF">CYMTET_37999</name>
</gene>
<dbReference type="EMBL" id="LGRX02025250">
    <property type="protein sequence ID" value="KAK3252717.1"/>
    <property type="molecule type" value="Genomic_DNA"/>
</dbReference>
<evidence type="ECO:0000313" key="1">
    <source>
        <dbReference type="EMBL" id="KAK3252717.1"/>
    </source>
</evidence>
<accession>A0AAE0CF55</accession>
<keyword evidence="2" id="KW-1185">Reference proteome</keyword>
<comment type="caution">
    <text evidence="1">The sequence shown here is derived from an EMBL/GenBank/DDBJ whole genome shotgun (WGS) entry which is preliminary data.</text>
</comment>
<dbReference type="Proteomes" id="UP001190700">
    <property type="component" value="Unassembled WGS sequence"/>
</dbReference>
<evidence type="ECO:0000313" key="2">
    <source>
        <dbReference type="Proteomes" id="UP001190700"/>
    </source>
</evidence>
<protein>
    <submittedName>
        <fullName evidence="1">Uncharacterized protein</fullName>
    </submittedName>
</protein>
<organism evidence="1 2">
    <name type="scientific">Cymbomonas tetramitiformis</name>
    <dbReference type="NCBI Taxonomy" id="36881"/>
    <lineage>
        <taxon>Eukaryota</taxon>
        <taxon>Viridiplantae</taxon>
        <taxon>Chlorophyta</taxon>
        <taxon>Pyramimonadophyceae</taxon>
        <taxon>Pyramimonadales</taxon>
        <taxon>Pyramimonadaceae</taxon>
        <taxon>Cymbomonas</taxon>
    </lineage>
</organism>